<name>A0ABZ1DY56_9RHOB</name>
<dbReference type="RefSeq" id="WP_406720546.1">
    <property type="nucleotide sequence ID" value="NZ_CP135443.1"/>
</dbReference>
<evidence type="ECO:0000313" key="2">
    <source>
        <dbReference type="EMBL" id="WRY33176.1"/>
    </source>
</evidence>
<evidence type="ECO:0000259" key="1">
    <source>
        <dbReference type="Pfam" id="PF09937"/>
    </source>
</evidence>
<dbReference type="EMBL" id="CP135443">
    <property type="protein sequence ID" value="WRY33176.1"/>
    <property type="molecule type" value="Genomic_DNA"/>
</dbReference>
<dbReference type="Pfam" id="PF09937">
    <property type="entry name" value="DUF2169"/>
    <property type="match status" value="1"/>
</dbReference>
<dbReference type="Proteomes" id="UP001623290">
    <property type="component" value="Chromosome"/>
</dbReference>
<dbReference type="InterPro" id="IPR018683">
    <property type="entry name" value="DUF2169"/>
</dbReference>
<accession>A0ABZ1DY56</accession>
<evidence type="ECO:0000313" key="3">
    <source>
        <dbReference type="Proteomes" id="UP001623290"/>
    </source>
</evidence>
<sequence length="352" mass="38915">MLHDNNTPFAAIGFEQWKPDGARMAVVAARARLEMRDGQVFYAGQQELVLADESEGDPHRTPMLRASDLIPFKPAADITVLGHIQAPEPAAELRAGLRVVGKAEAHLRACGPSEWFYDSGWTRSRPEPIQQVPLDWRLASGGRLIGEPDGAVDPCNPIGAGVIHPEYTSEKLKIAAPQIYSETCPISSDPTRATEPQGFGPMAPWWQGRQRFAGTYDKAWEEDQHPLLPKDFDYRFYQLAPETLQVAGYLSPGDRLQAYGLLPDGAALDLVLPDLAPFAKFSFADGREVMARLHLDGLHLDLRDGVRFDLTWRCWAPICPQFWRIDLELGTLAEVTKMGLPIAALEGLRVAG</sequence>
<reference evidence="2 3" key="1">
    <citation type="submission" date="2023-09" db="EMBL/GenBank/DDBJ databases">
        <title>Thioclava shenzhenensis sp. nov., a multidrug resistant bacteria-antagonizing species isolated from coastal seawater.</title>
        <authorList>
            <person name="Long M."/>
        </authorList>
    </citation>
    <scope>NUCLEOTIDE SEQUENCE [LARGE SCALE GENOMIC DNA]</scope>
    <source>
        <strain evidence="2 3">FTW29</strain>
    </source>
</reference>
<organism evidence="2 3">
    <name type="scientific">Thioclava litoralis</name>
    <dbReference type="NCBI Taxonomy" id="3076557"/>
    <lineage>
        <taxon>Bacteria</taxon>
        <taxon>Pseudomonadati</taxon>
        <taxon>Pseudomonadota</taxon>
        <taxon>Alphaproteobacteria</taxon>
        <taxon>Rhodobacterales</taxon>
        <taxon>Paracoccaceae</taxon>
        <taxon>Thioclava</taxon>
    </lineage>
</organism>
<feature type="domain" description="DUF2169" evidence="1">
    <location>
        <begin position="21"/>
        <end position="313"/>
    </location>
</feature>
<gene>
    <name evidence="2" type="ORF">RPE78_10820</name>
</gene>
<proteinExistence type="predicted"/>
<protein>
    <submittedName>
        <fullName evidence="2">DUF2169 domain-containing protein</fullName>
    </submittedName>
</protein>
<keyword evidence="3" id="KW-1185">Reference proteome</keyword>